<accession>A0A336N4P9</accession>
<dbReference type="EMBL" id="UFQT01006015">
    <property type="protein sequence ID" value="SSX36073.1"/>
    <property type="molecule type" value="Genomic_DNA"/>
</dbReference>
<name>A0A336N4P9_CULSO</name>
<dbReference type="AlphaFoldDB" id="A0A336N4P9"/>
<evidence type="ECO:0000313" key="2">
    <source>
        <dbReference type="EMBL" id="SSX36073.1"/>
    </source>
</evidence>
<organism evidence="2">
    <name type="scientific">Culicoides sonorensis</name>
    <name type="common">Biting midge</name>
    <dbReference type="NCBI Taxonomy" id="179676"/>
    <lineage>
        <taxon>Eukaryota</taxon>
        <taxon>Metazoa</taxon>
        <taxon>Ecdysozoa</taxon>
        <taxon>Arthropoda</taxon>
        <taxon>Hexapoda</taxon>
        <taxon>Insecta</taxon>
        <taxon>Pterygota</taxon>
        <taxon>Neoptera</taxon>
        <taxon>Endopterygota</taxon>
        <taxon>Diptera</taxon>
        <taxon>Nematocera</taxon>
        <taxon>Chironomoidea</taxon>
        <taxon>Ceratopogonidae</taxon>
        <taxon>Ceratopogoninae</taxon>
        <taxon>Culicoides</taxon>
        <taxon>Monoculicoides</taxon>
    </lineage>
</organism>
<proteinExistence type="predicted"/>
<dbReference type="EMBL" id="UFQS01006015">
    <property type="protein sequence ID" value="SSX16905.1"/>
    <property type="molecule type" value="Genomic_DNA"/>
</dbReference>
<protein>
    <submittedName>
        <fullName evidence="2">CSON012576 protein</fullName>
    </submittedName>
</protein>
<sequence length="48" mass="5578">HFYPDGGWGWIDEEDSVYPALLEREFHSLHRNVPGLRRAGVDTNAIRQ</sequence>
<gene>
    <name evidence="2" type="primary">CSON012576</name>
</gene>
<reference evidence="2" key="2">
    <citation type="submission" date="2018-07" db="EMBL/GenBank/DDBJ databases">
        <authorList>
            <person name="Quirk P.G."/>
            <person name="Krulwich T.A."/>
        </authorList>
    </citation>
    <scope>NUCLEOTIDE SEQUENCE</scope>
</reference>
<evidence type="ECO:0000313" key="1">
    <source>
        <dbReference type="EMBL" id="SSX16905.1"/>
    </source>
</evidence>
<reference evidence="1" key="1">
    <citation type="submission" date="2018-04" db="EMBL/GenBank/DDBJ databases">
        <authorList>
            <person name="Go L.Y."/>
            <person name="Mitchell J.A."/>
        </authorList>
    </citation>
    <scope>NUCLEOTIDE SEQUENCE</scope>
    <source>
        <tissue evidence="1">Whole organism</tissue>
    </source>
</reference>